<evidence type="ECO:0000313" key="3">
    <source>
        <dbReference type="Proteomes" id="UP000274541"/>
    </source>
</evidence>
<dbReference type="Proteomes" id="UP000274541">
    <property type="component" value="Unassembled WGS sequence"/>
</dbReference>
<organism evidence="2 3">
    <name type="scientific">Pseudomonas syringae pv. aptata</name>
    <dbReference type="NCBI Taxonomy" id="83167"/>
    <lineage>
        <taxon>Bacteria</taxon>
        <taxon>Pseudomonadati</taxon>
        <taxon>Pseudomonadota</taxon>
        <taxon>Gammaproteobacteria</taxon>
        <taxon>Pseudomonadales</taxon>
        <taxon>Pseudomonadaceae</taxon>
        <taxon>Pseudomonas</taxon>
        <taxon>Pseudomonas syringae</taxon>
    </lineage>
</organism>
<feature type="region of interest" description="Disordered" evidence="1">
    <location>
        <begin position="1"/>
        <end position="46"/>
    </location>
</feature>
<dbReference type="EMBL" id="RBPX01000346">
    <property type="protein sequence ID" value="RMO58630.1"/>
    <property type="molecule type" value="Genomic_DNA"/>
</dbReference>
<feature type="compositionally biased region" description="Basic and acidic residues" evidence="1">
    <location>
        <begin position="11"/>
        <end position="20"/>
    </location>
</feature>
<gene>
    <name evidence="2" type="ORF">ALQ37_102455</name>
</gene>
<reference evidence="2 3" key="1">
    <citation type="submission" date="2018-08" db="EMBL/GenBank/DDBJ databases">
        <title>Recombination of ecologically and evolutionarily significant loci maintains genetic cohesion in the Pseudomonas syringae species complex.</title>
        <authorList>
            <person name="Dillon M."/>
            <person name="Thakur S."/>
            <person name="Almeida R.N.D."/>
            <person name="Weir B.S."/>
            <person name="Guttman D.S."/>
        </authorList>
    </citation>
    <scope>NUCLEOTIDE SEQUENCE [LARGE SCALE GENOMIC DNA]</scope>
    <source>
        <strain evidence="2 3">ICMP 4388</strain>
    </source>
</reference>
<name>A0A0N8T872_PSEAP</name>
<evidence type="ECO:0000313" key="2">
    <source>
        <dbReference type="EMBL" id="RMO58630.1"/>
    </source>
</evidence>
<protein>
    <submittedName>
        <fullName evidence="2">Uncharacterized protein</fullName>
    </submittedName>
</protein>
<comment type="caution">
    <text evidence="2">The sequence shown here is derived from an EMBL/GenBank/DDBJ whole genome shotgun (WGS) entry which is preliminary data.</text>
</comment>
<proteinExistence type="predicted"/>
<dbReference type="AlphaFoldDB" id="A0A0N8T872"/>
<sequence length="85" mass="9736">MMSNLLSEAVRGLERHDYPSEKTSSACKPRSVSQPAPVAQGHKHGNWHEIRKTLNTAGRQFKNQRLFDRQMAEKLNFLTLKSETN</sequence>
<evidence type="ECO:0000256" key="1">
    <source>
        <dbReference type="SAM" id="MobiDB-lite"/>
    </source>
</evidence>
<accession>A0A0N8T872</accession>
<feature type="compositionally biased region" description="Polar residues" evidence="1">
    <location>
        <begin position="21"/>
        <end position="34"/>
    </location>
</feature>